<feature type="non-terminal residue" evidence="2">
    <location>
        <position position="567"/>
    </location>
</feature>
<gene>
    <name evidence="2" type="ORF">BC938DRAFT_475187</name>
</gene>
<reference evidence="2 3" key="1">
    <citation type="journal article" date="2018" name="New Phytol.">
        <title>Phylogenomics of Endogonaceae and evolution of mycorrhizas within Mucoromycota.</title>
        <authorList>
            <person name="Chang Y."/>
            <person name="Desiro A."/>
            <person name="Na H."/>
            <person name="Sandor L."/>
            <person name="Lipzen A."/>
            <person name="Clum A."/>
            <person name="Barry K."/>
            <person name="Grigoriev I.V."/>
            <person name="Martin F.M."/>
            <person name="Stajich J.E."/>
            <person name="Smith M.E."/>
            <person name="Bonito G."/>
            <person name="Spatafora J.W."/>
        </authorList>
    </citation>
    <scope>NUCLEOTIDE SEQUENCE [LARGE SCALE GENOMIC DNA]</scope>
    <source>
        <strain evidence="2 3">AD002</strain>
    </source>
</reference>
<proteinExistence type="predicted"/>
<dbReference type="InterPro" id="IPR027417">
    <property type="entry name" value="P-loop_NTPase"/>
</dbReference>
<dbReference type="PANTHER" id="PTHR36681">
    <property type="entry name" value="NUCLEAR GTPASE, GERMINAL CENTER-ASSOCIATED, TANDEM DUPLICATE 3"/>
    <property type="match status" value="1"/>
</dbReference>
<evidence type="ECO:0000256" key="1">
    <source>
        <dbReference type="SAM" id="MobiDB-lite"/>
    </source>
</evidence>
<evidence type="ECO:0000313" key="3">
    <source>
        <dbReference type="Proteomes" id="UP000274822"/>
    </source>
</evidence>
<evidence type="ECO:0000313" key="2">
    <source>
        <dbReference type="EMBL" id="RUS35631.1"/>
    </source>
</evidence>
<sequence length="567" mass="65259">MLNSEGVNGDLPPLTPMTVEKYTVALRGHLKKIDEAIEKHRFASKNRSKQFREAVQEIIGRLHLGKVEIAVVGDAGADSSFVCDLKYKSKEEWEKELELYFDFLKDECGNIVKSLEDSDQKDSASKLRTVFGLPSDHTTWVFEQLRKDERVNELLGRTNSSMRKKARLFSTTLKQTLKAPDPTRDYTLLIKEVHIRGPFEILRSGAILVDLPGVGTTDAITSAVTCNYLKSAKAFWVVHDILRAADNQNARNQLKESFRRRVFMDNQLRSVAFVCTKTDQCEPDADDVQLDSDQEDDDMSCDENSSTEDNGEYLARIANARNISTVQKIRDNFRAIQQEVLEGKQQPFDDEELHVSCVSSRDYFSLRNKNRKPRRPPTFTDIQDTGIIQLREFIGRQTENRVRIIFNILRQDEQILQTMLNYIAFNRKLGLDSEYRRSLQTAYQESLSEFQASIKALMAQKLDAMNEIFDKFQESLIEPVATAQRESLRNIIQESDKNKLANRWFSNTIWKFLKAFKQLSKETTQVFEDGLKKIGAKIRAEDVPEECLQDLKSQFSKVVIEEVMIFI</sequence>
<organism evidence="2 3">
    <name type="scientific">Jimgerdemannia flammicorona</name>
    <dbReference type="NCBI Taxonomy" id="994334"/>
    <lineage>
        <taxon>Eukaryota</taxon>
        <taxon>Fungi</taxon>
        <taxon>Fungi incertae sedis</taxon>
        <taxon>Mucoromycota</taxon>
        <taxon>Mucoromycotina</taxon>
        <taxon>Endogonomycetes</taxon>
        <taxon>Endogonales</taxon>
        <taxon>Endogonaceae</taxon>
        <taxon>Jimgerdemannia</taxon>
    </lineage>
</organism>
<name>A0A433R0W2_9FUNG</name>
<protein>
    <submittedName>
        <fullName evidence="2">Uncharacterized protein</fullName>
    </submittedName>
</protein>
<dbReference type="PANTHER" id="PTHR36681:SF3">
    <property type="entry name" value="NUCLEAR GTPASE, GERMINAL CENTER-ASSOCIATED, TANDEM DUPLICATE 3"/>
    <property type="match status" value="1"/>
</dbReference>
<dbReference type="EMBL" id="RBNJ01000002">
    <property type="protein sequence ID" value="RUS35631.1"/>
    <property type="molecule type" value="Genomic_DNA"/>
</dbReference>
<dbReference type="Gene3D" id="3.40.50.300">
    <property type="entry name" value="P-loop containing nucleotide triphosphate hydrolases"/>
    <property type="match status" value="1"/>
</dbReference>
<dbReference type="AlphaFoldDB" id="A0A433R0W2"/>
<accession>A0A433R0W2</accession>
<dbReference type="SUPFAM" id="SSF52540">
    <property type="entry name" value="P-loop containing nucleoside triphosphate hydrolases"/>
    <property type="match status" value="1"/>
</dbReference>
<comment type="caution">
    <text evidence="2">The sequence shown here is derived from an EMBL/GenBank/DDBJ whole genome shotgun (WGS) entry which is preliminary data.</text>
</comment>
<dbReference type="Proteomes" id="UP000274822">
    <property type="component" value="Unassembled WGS sequence"/>
</dbReference>
<keyword evidence="3" id="KW-1185">Reference proteome</keyword>
<feature type="region of interest" description="Disordered" evidence="1">
    <location>
        <begin position="284"/>
        <end position="308"/>
    </location>
</feature>